<proteinExistence type="predicted"/>
<sequence length="331" mass="36236">MQSNVRGLLEGAFMSAIFLVLFLISFYTPLGFIAIMALPVPMTVYGYRHPLKQGLLTVLAAVLLTFVSAAGVAGVLISLPAALVGIGMGYIYRKKNNAGQALITGTVIGLVTVFISIGISLLFLQINPIDTAVTAMKKMTETMFQGMEAKLNASLQQLPQAQREGAQGHQITAMQERIKMMEQELIPMVSMIIPASLIGSSLLTALLNHVLSSRVLQRMGANAPALPAIRHLRFPRSVLYYYLIALIIPVFIGPVKYPFVRMAVMNISILLQYAIIIQGFAVFAYWAHKKNWRRAGLIVAGCIFLIPPFTFILTLIGILDAGLDLRGRFLQ</sequence>
<dbReference type="PANTHER" id="PTHR41324:SF1">
    <property type="entry name" value="DUF2232 DOMAIN-CONTAINING PROTEIN"/>
    <property type="match status" value="1"/>
</dbReference>
<dbReference type="AlphaFoldDB" id="A0A0U4NB87"/>
<evidence type="ECO:0000313" key="1">
    <source>
        <dbReference type="EMBL" id="BAU26292.1"/>
    </source>
</evidence>
<organism evidence="1 2">
    <name type="scientific">Aneurinibacillus soli</name>
    <dbReference type="NCBI Taxonomy" id="1500254"/>
    <lineage>
        <taxon>Bacteria</taxon>
        <taxon>Bacillati</taxon>
        <taxon>Bacillota</taxon>
        <taxon>Bacilli</taxon>
        <taxon>Bacillales</taxon>
        <taxon>Paenibacillaceae</taxon>
        <taxon>Aneurinibacillus group</taxon>
        <taxon>Aneurinibacillus</taxon>
    </lineage>
</organism>
<dbReference type="RefSeq" id="WP_096463352.1">
    <property type="nucleotide sequence ID" value="NZ_AP017312.1"/>
</dbReference>
<gene>
    <name evidence="1" type="ORF">CB4_00406</name>
</gene>
<name>A0A0U4NB87_9BACL</name>
<dbReference type="KEGG" id="asoc:CB4_00406"/>
<dbReference type="PANTHER" id="PTHR41324">
    <property type="entry name" value="MEMBRANE PROTEIN-RELATED"/>
    <property type="match status" value="1"/>
</dbReference>
<dbReference type="InterPro" id="IPR018710">
    <property type="entry name" value="DUF2232"/>
</dbReference>
<dbReference type="EMBL" id="AP017312">
    <property type="protein sequence ID" value="BAU26292.1"/>
    <property type="molecule type" value="Genomic_DNA"/>
</dbReference>
<dbReference type="Gene3D" id="1.10.1760.20">
    <property type="match status" value="1"/>
</dbReference>
<dbReference type="OrthoDB" id="2987886at2"/>
<dbReference type="Pfam" id="PF09991">
    <property type="entry name" value="DUF2232"/>
    <property type="match status" value="1"/>
</dbReference>
<evidence type="ECO:0000313" key="2">
    <source>
        <dbReference type="Proteomes" id="UP000217696"/>
    </source>
</evidence>
<reference evidence="1 2" key="1">
    <citation type="submission" date="2015-12" db="EMBL/GenBank/DDBJ databases">
        <title>Genome sequence of Aneurinibacillus soli.</title>
        <authorList>
            <person name="Lee J.S."/>
            <person name="Lee K.C."/>
            <person name="Kim K.K."/>
            <person name="Lee B.W."/>
        </authorList>
    </citation>
    <scope>NUCLEOTIDE SEQUENCE [LARGE SCALE GENOMIC DNA]</scope>
    <source>
        <strain evidence="1 2">CB4</strain>
    </source>
</reference>
<dbReference type="Proteomes" id="UP000217696">
    <property type="component" value="Chromosome"/>
</dbReference>
<keyword evidence="2" id="KW-1185">Reference proteome</keyword>
<protein>
    <submittedName>
        <fullName evidence="1">Uncharacterized protein</fullName>
    </submittedName>
</protein>
<accession>A0A0U4NB87</accession>